<dbReference type="EMBL" id="CP053541">
    <property type="protein sequence ID" value="QJY37919.1"/>
    <property type="molecule type" value="Genomic_DNA"/>
</dbReference>
<gene>
    <name evidence="2" type="ORF">HOO69_04695</name>
</gene>
<evidence type="ECO:0000313" key="3">
    <source>
        <dbReference type="Proteomes" id="UP000501443"/>
    </source>
</evidence>
<feature type="domain" description="FDX-ACB" evidence="1">
    <location>
        <begin position="1"/>
        <end position="37"/>
    </location>
</feature>
<accession>A0AAE7AY92</accession>
<name>A0AAE7AY92_9VIBR</name>
<reference evidence="2 3" key="1">
    <citation type="submission" date="2020-05" db="EMBL/GenBank/DDBJ databases">
        <title>First description outside Europe of the emergent pathogen for shellfish aquaculture Vibrio europaeus.</title>
        <authorList>
            <person name="Dubert J."/>
            <person name="Rojas R."/>
        </authorList>
    </citation>
    <scope>NUCLEOTIDE SEQUENCE [LARGE SCALE GENOMIC DNA]</scope>
    <source>
        <strain evidence="2 3">NPI-1</strain>
    </source>
</reference>
<dbReference type="PROSITE" id="PS51447">
    <property type="entry name" value="FDX_ACB"/>
    <property type="match status" value="1"/>
</dbReference>
<protein>
    <recommendedName>
        <fullName evidence="1">FDX-ACB domain-containing protein</fullName>
    </recommendedName>
</protein>
<evidence type="ECO:0000259" key="1">
    <source>
        <dbReference type="PROSITE" id="PS51447"/>
    </source>
</evidence>
<dbReference type="InterPro" id="IPR005121">
    <property type="entry name" value="Fdx_antiC-bd"/>
</dbReference>
<dbReference type="AlphaFoldDB" id="A0AAE7AY92"/>
<evidence type="ECO:0000313" key="2">
    <source>
        <dbReference type="EMBL" id="QJY37919.1"/>
    </source>
</evidence>
<proteinExistence type="predicted"/>
<dbReference type="InterPro" id="IPR036690">
    <property type="entry name" value="Fdx_antiC-bd_sf"/>
</dbReference>
<dbReference type="Proteomes" id="UP000501443">
    <property type="component" value="Chromosome 1"/>
</dbReference>
<dbReference type="SUPFAM" id="SSF54991">
    <property type="entry name" value="Anticodon-binding domain of PheRS"/>
    <property type="match status" value="1"/>
</dbReference>
<organism evidence="2 3">
    <name type="scientific">Vibrio europaeus</name>
    <dbReference type="NCBI Taxonomy" id="300876"/>
    <lineage>
        <taxon>Bacteria</taxon>
        <taxon>Pseudomonadati</taxon>
        <taxon>Pseudomonadota</taxon>
        <taxon>Gammaproteobacteria</taxon>
        <taxon>Vibrionales</taxon>
        <taxon>Vibrionaceae</taxon>
        <taxon>Vibrio</taxon>
        <taxon>Vibrio oreintalis group</taxon>
    </lineage>
</organism>
<sequence>MALTTQSDEHTFEDADIAGAVDAILAHVSEKFGASLRD</sequence>